<dbReference type="PROSITE" id="PS51781">
    <property type="entry name" value="SH3B"/>
    <property type="match status" value="1"/>
</dbReference>
<dbReference type="Pfam" id="PF08239">
    <property type="entry name" value="SH3_3"/>
    <property type="match status" value="1"/>
</dbReference>
<reference evidence="3 4" key="1">
    <citation type="submission" date="2016-10" db="EMBL/GenBank/DDBJ databases">
        <authorList>
            <person name="de Groot N.N."/>
        </authorList>
    </citation>
    <scope>NUCLEOTIDE SEQUENCE [LARGE SCALE GENOMIC DNA]</scope>
    <source>
        <strain evidence="3 4">DSM 29316</strain>
    </source>
</reference>
<dbReference type="InterPro" id="IPR003646">
    <property type="entry name" value="SH3-like_bac-type"/>
</dbReference>
<evidence type="ECO:0000259" key="2">
    <source>
        <dbReference type="PROSITE" id="PS51781"/>
    </source>
</evidence>
<dbReference type="Proteomes" id="UP000198796">
    <property type="component" value="Unassembled WGS sequence"/>
</dbReference>
<name>A0A1I0X6M2_9RHOB</name>
<protein>
    <submittedName>
        <fullName evidence="3">SH3 domain-containing protein</fullName>
    </submittedName>
</protein>
<proteinExistence type="predicted"/>
<evidence type="ECO:0000256" key="1">
    <source>
        <dbReference type="SAM" id="MobiDB-lite"/>
    </source>
</evidence>
<dbReference type="SMART" id="SM00287">
    <property type="entry name" value="SH3b"/>
    <property type="match status" value="1"/>
</dbReference>
<organism evidence="3 4">
    <name type="scientific">Poseidonocella pacifica</name>
    <dbReference type="NCBI Taxonomy" id="871651"/>
    <lineage>
        <taxon>Bacteria</taxon>
        <taxon>Pseudomonadati</taxon>
        <taxon>Pseudomonadota</taxon>
        <taxon>Alphaproteobacteria</taxon>
        <taxon>Rhodobacterales</taxon>
        <taxon>Roseobacteraceae</taxon>
        <taxon>Poseidonocella</taxon>
    </lineage>
</organism>
<dbReference type="EMBL" id="FOJU01000003">
    <property type="protein sequence ID" value="SFA96494.1"/>
    <property type="molecule type" value="Genomic_DNA"/>
</dbReference>
<sequence>MSVRRWALVLGVAWVGLATIGTDDSERTQAKPIAPSKVNPPRVAETPVKPMWEKLTAPNPESYRTLYVTGSVVNVRRGPSTAYARLFQLRKGQAVKELETKEGWTKLSSDSRSGWMSAKYLSPSKPIAAAAKPSTKRAPQCHPNYSGACVPIASDVDCAGGRGDGPAYVRGPVRVVGRDVYRLDRDRDGIGCE</sequence>
<dbReference type="AlphaFoldDB" id="A0A1I0X6M2"/>
<gene>
    <name evidence="3" type="ORF">SAMN05421688_1927</name>
</gene>
<dbReference type="OrthoDB" id="7679506at2"/>
<accession>A0A1I0X6M2</accession>
<evidence type="ECO:0000313" key="3">
    <source>
        <dbReference type="EMBL" id="SFA96494.1"/>
    </source>
</evidence>
<evidence type="ECO:0000313" key="4">
    <source>
        <dbReference type="Proteomes" id="UP000198796"/>
    </source>
</evidence>
<feature type="region of interest" description="Disordered" evidence="1">
    <location>
        <begin position="25"/>
        <end position="44"/>
    </location>
</feature>
<keyword evidence="4" id="KW-1185">Reference proteome</keyword>
<feature type="domain" description="SH3b" evidence="2">
    <location>
        <begin position="63"/>
        <end position="125"/>
    </location>
</feature>
<dbReference type="Gene3D" id="2.30.30.40">
    <property type="entry name" value="SH3 Domains"/>
    <property type="match status" value="1"/>
</dbReference>